<keyword evidence="1" id="KW-0472">Membrane</keyword>
<comment type="caution">
    <text evidence="2">The sequence shown here is derived from an EMBL/GenBank/DDBJ whole genome shotgun (WGS) entry which is preliminary data.</text>
</comment>
<feature type="transmembrane region" description="Helical" evidence="1">
    <location>
        <begin position="162"/>
        <end position="181"/>
    </location>
</feature>
<keyword evidence="1" id="KW-1133">Transmembrane helix</keyword>
<dbReference type="EMBL" id="VOHM01000008">
    <property type="protein sequence ID" value="TWT26592.1"/>
    <property type="molecule type" value="Genomic_DNA"/>
</dbReference>
<evidence type="ECO:0000256" key="1">
    <source>
        <dbReference type="SAM" id="Phobius"/>
    </source>
</evidence>
<keyword evidence="3" id="KW-1185">Reference proteome</keyword>
<feature type="transmembrane region" description="Helical" evidence="1">
    <location>
        <begin position="129"/>
        <end position="156"/>
    </location>
</feature>
<accession>A0A5C5ULP0</accession>
<feature type="transmembrane region" description="Helical" evidence="1">
    <location>
        <begin position="94"/>
        <end position="117"/>
    </location>
</feature>
<evidence type="ECO:0000313" key="2">
    <source>
        <dbReference type="EMBL" id="TWT26592.1"/>
    </source>
</evidence>
<dbReference type="AlphaFoldDB" id="A0A5C5ULP0"/>
<sequence>MGPDSVLHRVLDKFSDVVVVSAVTVACCALIFPGGRAVRASTLVWLTDPPHPIRTFFRHLRQPGGAVTWWWLITVTIHIVAVVEWLSIDHFVVRAGLLSGLLLVSALSVWLVPVAALNAEPIGASLSAALVLFISYLGRTCGALGIVAVTWGILVALLPHSLFFGFLAVGVAQYCIALITAPPLGCSEEFK</sequence>
<organism evidence="2 3">
    <name type="scientific">Corynebacterium canis</name>
    <dbReference type="NCBI Taxonomy" id="679663"/>
    <lineage>
        <taxon>Bacteria</taxon>
        <taxon>Bacillati</taxon>
        <taxon>Actinomycetota</taxon>
        <taxon>Actinomycetes</taxon>
        <taxon>Mycobacteriales</taxon>
        <taxon>Corynebacteriaceae</taxon>
        <taxon>Corynebacterium</taxon>
    </lineage>
</organism>
<evidence type="ECO:0000313" key="3">
    <source>
        <dbReference type="Proteomes" id="UP000320791"/>
    </source>
</evidence>
<dbReference type="RefSeq" id="WP_146324036.1">
    <property type="nucleotide sequence ID" value="NZ_BAABLR010000024.1"/>
</dbReference>
<dbReference type="Proteomes" id="UP000320791">
    <property type="component" value="Unassembled WGS sequence"/>
</dbReference>
<keyword evidence="1" id="KW-0812">Transmembrane</keyword>
<feature type="transmembrane region" description="Helical" evidence="1">
    <location>
        <begin position="67"/>
        <end position="88"/>
    </location>
</feature>
<protein>
    <submittedName>
        <fullName evidence="2">Uncharacterized protein</fullName>
    </submittedName>
</protein>
<reference evidence="2 3" key="1">
    <citation type="submission" date="2019-08" db="EMBL/GenBank/DDBJ databases">
        <authorList>
            <person name="Lei W."/>
        </authorList>
    </citation>
    <scope>NUCLEOTIDE SEQUENCE [LARGE SCALE GENOMIC DNA]</scope>
    <source>
        <strain evidence="2 3">CCUG 58627</strain>
    </source>
</reference>
<name>A0A5C5ULP0_9CORY</name>
<feature type="transmembrane region" description="Helical" evidence="1">
    <location>
        <begin position="14"/>
        <end position="32"/>
    </location>
</feature>
<dbReference type="OrthoDB" id="9841888at2"/>
<proteinExistence type="predicted"/>
<gene>
    <name evidence="2" type="ORF">FRX94_05010</name>
</gene>